<dbReference type="InterPro" id="IPR015421">
    <property type="entry name" value="PyrdxlP-dep_Trfase_major"/>
</dbReference>
<dbReference type="EMBL" id="BAABAT010000016">
    <property type="protein sequence ID" value="GAA4253465.1"/>
    <property type="molecule type" value="Genomic_DNA"/>
</dbReference>
<protein>
    <submittedName>
        <fullName evidence="1">Uncharacterized protein</fullName>
    </submittedName>
</protein>
<dbReference type="RefSeq" id="WP_345130534.1">
    <property type="nucleotide sequence ID" value="NZ_BAABAT010000016.1"/>
</dbReference>
<evidence type="ECO:0000313" key="1">
    <source>
        <dbReference type="EMBL" id="GAA4253465.1"/>
    </source>
</evidence>
<reference evidence="2" key="1">
    <citation type="journal article" date="2019" name="Int. J. Syst. Evol. Microbiol.">
        <title>The Global Catalogue of Microorganisms (GCM) 10K type strain sequencing project: providing services to taxonomists for standard genome sequencing and annotation.</title>
        <authorList>
            <consortium name="The Broad Institute Genomics Platform"/>
            <consortium name="The Broad Institute Genome Sequencing Center for Infectious Disease"/>
            <person name="Wu L."/>
            <person name="Ma J."/>
        </authorList>
    </citation>
    <scope>NUCLEOTIDE SEQUENCE [LARGE SCALE GENOMIC DNA]</scope>
    <source>
        <strain evidence="2">JCM 17441</strain>
    </source>
</reference>
<dbReference type="Gene3D" id="3.90.1150.10">
    <property type="entry name" value="Aspartate Aminotransferase, domain 1"/>
    <property type="match status" value="1"/>
</dbReference>
<dbReference type="InterPro" id="IPR015422">
    <property type="entry name" value="PyrdxlP-dep_Trfase_small"/>
</dbReference>
<sequence length="59" mass="6377">MLADCARIRHYSTLHVAPLIEVPAAAVLGNAAAFLRPRREQVARNRAIGLAGALQEWNG</sequence>
<proteinExistence type="predicted"/>
<organism evidence="1 2">
    <name type="scientific">Dactylosporangium darangshiense</name>
    <dbReference type="NCBI Taxonomy" id="579108"/>
    <lineage>
        <taxon>Bacteria</taxon>
        <taxon>Bacillati</taxon>
        <taxon>Actinomycetota</taxon>
        <taxon>Actinomycetes</taxon>
        <taxon>Micromonosporales</taxon>
        <taxon>Micromonosporaceae</taxon>
        <taxon>Dactylosporangium</taxon>
    </lineage>
</organism>
<accession>A0ABP8DDN3</accession>
<dbReference type="Proteomes" id="UP001500620">
    <property type="component" value="Unassembled WGS sequence"/>
</dbReference>
<comment type="caution">
    <text evidence="1">The sequence shown here is derived from an EMBL/GenBank/DDBJ whole genome shotgun (WGS) entry which is preliminary data.</text>
</comment>
<gene>
    <name evidence="1" type="ORF">GCM10022255_054430</name>
</gene>
<dbReference type="Gene3D" id="3.40.640.10">
    <property type="entry name" value="Type I PLP-dependent aspartate aminotransferase-like (Major domain)"/>
    <property type="match status" value="1"/>
</dbReference>
<evidence type="ECO:0000313" key="2">
    <source>
        <dbReference type="Proteomes" id="UP001500620"/>
    </source>
</evidence>
<name>A0ABP8DDN3_9ACTN</name>
<keyword evidence="2" id="KW-1185">Reference proteome</keyword>